<keyword evidence="1" id="KW-0614">Plasmid</keyword>
<geneLocation type="plasmid" evidence="1 2">
    <name>unnamed1</name>
</geneLocation>
<dbReference type="InterPro" id="IPR036390">
    <property type="entry name" value="WH_DNA-bd_sf"/>
</dbReference>
<dbReference type="InterPro" id="IPR036388">
    <property type="entry name" value="WH-like_DNA-bd_sf"/>
</dbReference>
<gene>
    <name evidence="1" type="ORF">EXE63_00545</name>
</gene>
<proteinExistence type="predicted"/>
<dbReference type="SUPFAM" id="SSF46785">
    <property type="entry name" value="Winged helix' DNA-binding domain"/>
    <property type="match status" value="1"/>
</dbReference>
<dbReference type="AlphaFoldDB" id="A0A6H0RWC7"/>
<name>A0A6H0RWC7_9MYCO</name>
<protein>
    <submittedName>
        <fullName evidence="1">Fur family transcriptional regulator</fullName>
    </submittedName>
</protein>
<accession>A0A6H0RWC7</accession>
<dbReference type="Gene3D" id="1.10.10.10">
    <property type="entry name" value="Winged helix-like DNA-binding domain superfamily/Winged helix DNA-binding domain"/>
    <property type="match status" value="1"/>
</dbReference>
<dbReference type="KEGG" id="mfre:EXE63_00545"/>
<reference evidence="1 2" key="1">
    <citation type="submission" date="2019-04" db="EMBL/GenBank/DDBJ databases">
        <title>Draft, Whole-Genome Sequence of the Anthracene-degrading Mycobacterium frederiksbergense LB501T, Isolated from a Polycyclic Aromatic Hydrocarbon (PAH)-Contaminated Soil.</title>
        <authorList>
            <person name="Augelletti F."/>
        </authorList>
    </citation>
    <scope>NUCLEOTIDE SEQUENCE [LARGE SCALE GENOMIC DNA]</scope>
    <source>
        <strain evidence="1 2">LB 501T</strain>
        <plasmid evidence="1 2">unnamed1</plasmid>
    </source>
</reference>
<dbReference type="RefSeq" id="WP_168140358.1">
    <property type="nucleotide sequence ID" value="NZ_CP038797.1"/>
</dbReference>
<dbReference type="Proteomes" id="UP000501849">
    <property type="component" value="Plasmid unnamed1"/>
</dbReference>
<dbReference type="EMBL" id="CP038797">
    <property type="protein sequence ID" value="QIV79572.1"/>
    <property type="molecule type" value="Genomic_DNA"/>
</dbReference>
<evidence type="ECO:0000313" key="1">
    <source>
        <dbReference type="EMBL" id="QIV79572.1"/>
    </source>
</evidence>
<keyword evidence="2" id="KW-1185">Reference proteome</keyword>
<evidence type="ECO:0000313" key="2">
    <source>
        <dbReference type="Proteomes" id="UP000501849"/>
    </source>
</evidence>
<sequence>MSAPRLDSELVRKHILDTLAAAEGELTTAAIRQLLLSWAPRLVNEIVYRNLVILEQRGQVRRLRLPGRRHVAWALNTTKPKPTIAEGRRR</sequence>
<organism evidence="1 2">
    <name type="scientific">Mycolicibacterium frederiksbergense</name>
    <dbReference type="NCBI Taxonomy" id="117567"/>
    <lineage>
        <taxon>Bacteria</taxon>
        <taxon>Bacillati</taxon>
        <taxon>Actinomycetota</taxon>
        <taxon>Actinomycetes</taxon>
        <taxon>Mycobacteriales</taxon>
        <taxon>Mycobacteriaceae</taxon>
        <taxon>Mycolicibacterium</taxon>
    </lineage>
</organism>